<gene>
    <name evidence="2" type="ORF">KP509_20G030300</name>
</gene>
<protein>
    <submittedName>
        <fullName evidence="2">Uncharacterized protein</fullName>
    </submittedName>
</protein>
<name>A0A8T2SFV9_CERRI</name>
<feature type="chain" id="PRO_5035860199" evidence="1">
    <location>
        <begin position="25"/>
        <end position="97"/>
    </location>
</feature>
<keyword evidence="1" id="KW-0732">Signal</keyword>
<evidence type="ECO:0000313" key="2">
    <source>
        <dbReference type="EMBL" id="KAH7331382.1"/>
    </source>
</evidence>
<sequence length="97" mass="10997">MLEMTSMKIMICIILKFFIIGIPSKRPSIGHLVLKWPPVCIFNRTVEAQLTQISAILVSNMAIAIELMTELVMTVLRTTLMVYPHDVVDRGDGERRP</sequence>
<dbReference type="Proteomes" id="UP000825935">
    <property type="component" value="Chromosome 20"/>
</dbReference>
<reference evidence="2" key="1">
    <citation type="submission" date="2021-08" db="EMBL/GenBank/DDBJ databases">
        <title>WGS assembly of Ceratopteris richardii.</title>
        <authorList>
            <person name="Marchant D.B."/>
            <person name="Chen G."/>
            <person name="Jenkins J."/>
            <person name="Shu S."/>
            <person name="Leebens-Mack J."/>
            <person name="Grimwood J."/>
            <person name="Schmutz J."/>
            <person name="Soltis P."/>
            <person name="Soltis D."/>
            <person name="Chen Z.-H."/>
        </authorList>
    </citation>
    <scope>NUCLEOTIDE SEQUENCE</scope>
    <source>
        <strain evidence="2">Whitten #5841</strain>
        <tissue evidence="2">Leaf</tissue>
    </source>
</reference>
<feature type="signal peptide" evidence="1">
    <location>
        <begin position="1"/>
        <end position="24"/>
    </location>
</feature>
<evidence type="ECO:0000256" key="1">
    <source>
        <dbReference type="SAM" id="SignalP"/>
    </source>
</evidence>
<comment type="caution">
    <text evidence="2">The sequence shown here is derived from an EMBL/GenBank/DDBJ whole genome shotgun (WGS) entry which is preliminary data.</text>
</comment>
<organism evidence="2 3">
    <name type="scientific">Ceratopteris richardii</name>
    <name type="common">Triangle waterfern</name>
    <dbReference type="NCBI Taxonomy" id="49495"/>
    <lineage>
        <taxon>Eukaryota</taxon>
        <taxon>Viridiplantae</taxon>
        <taxon>Streptophyta</taxon>
        <taxon>Embryophyta</taxon>
        <taxon>Tracheophyta</taxon>
        <taxon>Polypodiopsida</taxon>
        <taxon>Polypodiidae</taxon>
        <taxon>Polypodiales</taxon>
        <taxon>Pteridineae</taxon>
        <taxon>Pteridaceae</taxon>
        <taxon>Parkerioideae</taxon>
        <taxon>Ceratopteris</taxon>
    </lineage>
</organism>
<dbReference type="AlphaFoldDB" id="A0A8T2SFV9"/>
<evidence type="ECO:0000313" key="3">
    <source>
        <dbReference type="Proteomes" id="UP000825935"/>
    </source>
</evidence>
<proteinExistence type="predicted"/>
<keyword evidence="3" id="KW-1185">Reference proteome</keyword>
<accession>A0A8T2SFV9</accession>
<dbReference type="EMBL" id="CM035425">
    <property type="protein sequence ID" value="KAH7331382.1"/>
    <property type="molecule type" value="Genomic_DNA"/>
</dbReference>